<proteinExistence type="predicted"/>
<dbReference type="RefSeq" id="XP_024574720.1">
    <property type="nucleotide sequence ID" value="XM_024723777.1"/>
</dbReference>
<dbReference type="GeneID" id="36403486"/>
<reference evidence="2" key="1">
    <citation type="submission" date="2014-09" db="EMBL/GenBank/DDBJ databases">
        <authorList>
            <person name="Sharma Rahul"/>
            <person name="Thines Marco"/>
        </authorList>
    </citation>
    <scope>NUCLEOTIDE SEQUENCE [LARGE SCALE GENOMIC DNA]</scope>
</reference>
<evidence type="ECO:0000313" key="1">
    <source>
        <dbReference type="EMBL" id="CEG38351.1"/>
    </source>
</evidence>
<organism evidence="1 2">
    <name type="scientific">Plasmopara halstedii</name>
    <name type="common">Downy mildew of sunflower</name>
    <dbReference type="NCBI Taxonomy" id="4781"/>
    <lineage>
        <taxon>Eukaryota</taxon>
        <taxon>Sar</taxon>
        <taxon>Stramenopiles</taxon>
        <taxon>Oomycota</taxon>
        <taxon>Peronosporomycetes</taxon>
        <taxon>Peronosporales</taxon>
        <taxon>Peronosporaceae</taxon>
        <taxon>Plasmopara</taxon>
    </lineage>
</organism>
<accession>A0A0P1ADG4</accession>
<keyword evidence="2" id="KW-1185">Reference proteome</keyword>
<sequence length="55" mass="6036">MCAFHDTKINSCVSCVYGTYSLHEEVDGMSDVTNKKHNFPPNMTWDAQVAGNGIA</sequence>
<dbReference type="EMBL" id="CCYD01000321">
    <property type="protein sequence ID" value="CEG38351.1"/>
    <property type="molecule type" value="Genomic_DNA"/>
</dbReference>
<name>A0A0P1ADG4_PLAHL</name>
<dbReference type="AlphaFoldDB" id="A0A0P1ADG4"/>
<protein>
    <submittedName>
        <fullName evidence="1">Uncharacterized protein</fullName>
    </submittedName>
</protein>
<evidence type="ECO:0000313" key="2">
    <source>
        <dbReference type="Proteomes" id="UP000054928"/>
    </source>
</evidence>
<dbReference type="Proteomes" id="UP000054928">
    <property type="component" value="Unassembled WGS sequence"/>
</dbReference>